<dbReference type="InterPro" id="IPR001563">
    <property type="entry name" value="Peptidase_S10"/>
</dbReference>
<comment type="similarity">
    <text evidence="1 7">Belongs to the peptidase S10 family.</text>
</comment>
<dbReference type="AlphaFoldDB" id="W3XKU0"/>
<accession>W3XKU0</accession>
<dbReference type="HOGENOM" id="CLU_008523_10_4_1"/>
<dbReference type="SUPFAM" id="SSF53474">
    <property type="entry name" value="alpha/beta-Hydrolases"/>
    <property type="match status" value="1"/>
</dbReference>
<dbReference type="GO" id="GO:0006508">
    <property type="term" value="P:proteolysis"/>
    <property type="evidence" value="ECO:0007669"/>
    <property type="project" value="UniProtKB-KW"/>
</dbReference>
<dbReference type="EC" id="3.4.16.-" evidence="7"/>
<dbReference type="PANTHER" id="PTHR11802:SF113">
    <property type="entry name" value="SERINE CARBOXYPEPTIDASE CTSA-4.1"/>
    <property type="match status" value="1"/>
</dbReference>
<dbReference type="PROSITE" id="PS00131">
    <property type="entry name" value="CARBOXYPEPT_SER_SER"/>
    <property type="match status" value="1"/>
</dbReference>
<evidence type="ECO:0000256" key="3">
    <source>
        <dbReference type="ARBA" id="ARBA00022670"/>
    </source>
</evidence>
<keyword evidence="5 7" id="KW-0378">Hydrolase</keyword>
<keyword evidence="6" id="KW-0325">Glycoprotein</keyword>
<evidence type="ECO:0000256" key="7">
    <source>
        <dbReference type="RuleBase" id="RU361156"/>
    </source>
</evidence>
<sequence length="296" mass="31573">MLLFPTALLASQTILQGGRTDALPQPADNGVGIPHRQLDDSVCPAQTKHFTGSIGLGHGKELFYWLFSSASDPEHDPLLVWLTGCALFTFLYSENPMLTDSEPERGPGGASTLAAVTEVGPCWVNTTDNSTYHNPYHWAKHANLLILETLEAATEDFVDFLHHFVTKEFPELSKNVLHIAGESYGGRWAPAFMHKLAGLSDVQSARAIPNPLGSIILVNAVIGTLGADLATSNYEFGCTPDGVATKLGVGFNSTVCSKIQEVGPQCEAYGALCESTDSIAICKDASAFCAGGTMVR</sequence>
<dbReference type="InterPro" id="IPR029058">
    <property type="entry name" value="AB_hydrolase_fold"/>
</dbReference>
<proteinExistence type="inferred from homology"/>
<keyword evidence="3 7" id="KW-0645">Protease</keyword>
<dbReference type="GeneID" id="19268884"/>
<dbReference type="OrthoDB" id="443318at2759"/>
<dbReference type="InParanoid" id="W3XKU0"/>
<organism evidence="8 9">
    <name type="scientific">Pestalotiopsis fici (strain W106-1 / CGMCC3.15140)</name>
    <dbReference type="NCBI Taxonomy" id="1229662"/>
    <lineage>
        <taxon>Eukaryota</taxon>
        <taxon>Fungi</taxon>
        <taxon>Dikarya</taxon>
        <taxon>Ascomycota</taxon>
        <taxon>Pezizomycotina</taxon>
        <taxon>Sordariomycetes</taxon>
        <taxon>Xylariomycetidae</taxon>
        <taxon>Amphisphaeriales</taxon>
        <taxon>Sporocadaceae</taxon>
        <taxon>Pestalotiopsis</taxon>
    </lineage>
</organism>
<feature type="chain" id="PRO_5006531445" description="Carboxypeptidase" evidence="7">
    <location>
        <begin position="18"/>
        <end position="296"/>
    </location>
</feature>
<dbReference type="InterPro" id="IPR018202">
    <property type="entry name" value="Ser_caboxypep_ser_AS"/>
</dbReference>
<keyword evidence="4 7" id="KW-0732">Signal</keyword>
<dbReference type="Gene3D" id="3.40.50.1820">
    <property type="entry name" value="alpha/beta hydrolase"/>
    <property type="match status" value="1"/>
</dbReference>
<reference evidence="9" key="1">
    <citation type="journal article" date="2015" name="BMC Genomics">
        <title>Genomic and transcriptomic analysis of the endophytic fungus Pestalotiopsis fici reveals its lifestyle and high potential for synthesis of natural products.</title>
        <authorList>
            <person name="Wang X."/>
            <person name="Zhang X."/>
            <person name="Liu L."/>
            <person name="Xiang M."/>
            <person name="Wang W."/>
            <person name="Sun X."/>
            <person name="Che Y."/>
            <person name="Guo L."/>
            <person name="Liu G."/>
            <person name="Guo L."/>
            <person name="Wang C."/>
            <person name="Yin W.B."/>
            <person name="Stadler M."/>
            <person name="Zhang X."/>
            <person name="Liu X."/>
        </authorList>
    </citation>
    <scope>NUCLEOTIDE SEQUENCE [LARGE SCALE GENOMIC DNA]</scope>
    <source>
        <strain evidence="9">W106-1 / CGMCC3.15140</strain>
    </source>
</reference>
<evidence type="ECO:0000256" key="4">
    <source>
        <dbReference type="ARBA" id="ARBA00022729"/>
    </source>
</evidence>
<dbReference type="PRINTS" id="PR00724">
    <property type="entry name" value="CRBOXYPTASEC"/>
</dbReference>
<keyword evidence="2 7" id="KW-0121">Carboxypeptidase</keyword>
<evidence type="ECO:0000313" key="8">
    <source>
        <dbReference type="EMBL" id="ETS85846.1"/>
    </source>
</evidence>
<gene>
    <name evidence="8" type="ORF">PFICI_03871</name>
</gene>
<evidence type="ECO:0000256" key="1">
    <source>
        <dbReference type="ARBA" id="ARBA00009431"/>
    </source>
</evidence>
<dbReference type="eggNOG" id="KOG1282">
    <property type="taxonomic scope" value="Eukaryota"/>
</dbReference>
<dbReference type="GO" id="GO:0004185">
    <property type="term" value="F:serine-type carboxypeptidase activity"/>
    <property type="evidence" value="ECO:0007669"/>
    <property type="project" value="UniProtKB-UniRule"/>
</dbReference>
<evidence type="ECO:0000256" key="2">
    <source>
        <dbReference type="ARBA" id="ARBA00022645"/>
    </source>
</evidence>
<evidence type="ECO:0000313" key="9">
    <source>
        <dbReference type="Proteomes" id="UP000030651"/>
    </source>
</evidence>
<protein>
    <recommendedName>
        <fullName evidence="7">Carboxypeptidase</fullName>
        <ecNumber evidence="7">3.4.16.-</ecNumber>
    </recommendedName>
</protein>
<dbReference type="Pfam" id="PF00450">
    <property type="entry name" value="Peptidase_S10"/>
    <property type="match status" value="3"/>
</dbReference>
<evidence type="ECO:0000256" key="5">
    <source>
        <dbReference type="ARBA" id="ARBA00022801"/>
    </source>
</evidence>
<dbReference type="GO" id="GO:0000324">
    <property type="term" value="C:fungal-type vacuole"/>
    <property type="evidence" value="ECO:0007669"/>
    <property type="project" value="TreeGrafter"/>
</dbReference>
<evidence type="ECO:0000256" key="6">
    <source>
        <dbReference type="ARBA" id="ARBA00023180"/>
    </source>
</evidence>
<dbReference type="PANTHER" id="PTHR11802">
    <property type="entry name" value="SERINE PROTEASE FAMILY S10 SERINE CARBOXYPEPTIDASE"/>
    <property type="match status" value="1"/>
</dbReference>
<feature type="signal peptide" evidence="7">
    <location>
        <begin position="1"/>
        <end position="17"/>
    </location>
</feature>
<dbReference type="RefSeq" id="XP_007830643.1">
    <property type="nucleotide sequence ID" value="XM_007832452.1"/>
</dbReference>
<dbReference type="KEGG" id="pfy:PFICI_03871"/>
<keyword evidence="9" id="KW-1185">Reference proteome</keyword>
<dbReference type="EMBL" id="KI912110">
    <property type="protein sequence ID" value="ETS85846.1"/>
    <property type="molecule type" value="Genomic_DNA"/>
</dbReference>
<dbReference type="Proteomes" id="UP000030651">
    <property type="component" value="Unassembled WGS sequence"/>
</dbReference>
<name>W3XKU0_PESFW</name>